<evidence type="ECO:0000313" key="1">
    <source>
        <dbReference type="EMBL" id="AVF33648.1"/>
    </source>
</evidence>
<proteinExistence type="predicted"/>
<reference evidence="2" key="1">
    <citation type="submission" date="2017-01" db="EMBL/GenBank/DDBJ databases">
        <title>Genome sequence of Rouxiella sp. ERMR1:05.</title>
        <authorList>
            <person name="Kumar R."/>
            <person name="Singh D."/>
            <person name="Kumar S."/>
        </authorList>
    </citation>
    <scope>NUCLEOTIDE SEQUENCE [LARGE SCALE GENOMIC DNA]</scope>
    <source>
        <strain evidence="2">ERMR1:05</strain>
    </source>
</reference>
<protein>
    <submittedName>
        <fullName evidence="1">Uncharacterized protein</fullName>
    </submittedName>
</protein>
<dbReference type="EMBL" id="CP019062">
    <property type="protein sequence ID" value="AVF33648.1"/>
    <property type="molecule type" value="Genomic_DNA"/>
</dbReference>
<keyword evidence="2" id="KW-1185">Reference proteome</keyword>
<evidence type="ECO:0000313" key="2">
    <source>
        <dbReference type="Proteomes" id="UP000239197"/>
    </source>
</evidence>
<accession>A0A2L1ULD7</accession>
<organism evidence="1 2">
    <name type="scientific">Rahnella sikkimica</name>
    <dbReference type="NCBI Taxonomy" id="1805933"/>
    <lineage>
        <taxon>Bacteria</taxon>
        <taxon>Pseudomonadati</taxon>
        <taxon>Pseudomonadota</taxon>
        <taxon>Gammaproteobacteria</taxon>
        <taxon>Enterobacterales</taxon>
        <taxon>Yersiniaceae</taxon>
        <taxon>Rahnella</taxon>
    </lineage>
</organism>
<sequence length="98" mass="11681">MLSFTTIWIRSCLQPDDSARDLFYGETDFVQEQSQAVDLQPEWLNIRLSSLQAVRVGVKNSVFFTRTFRQNARPLFLYRQNLWARRVKWMYCLTVILS</sequence>
<dbReference type="AlphaFoldDB" id="A0A2L1ULD7"/>
<gene>
    <name evidence="1" type="ORF">BV494_01340</name>
</gene>
<name>A0A2L1ULD7_9GAMM</name>
<dbReference type="KEGG" id="rox:BV494_01340"/>
<dbReference type="Proteomes" id="UP000239197">
    <property type="component" value="Chromosome"/>
</dbReference>